<sequence length="252" mass="29057">MSRHTRASYVGMILIMVMIVHHESTIPLNEIVSQIPSSIAITPVLSTVEPEDSLIMGDEDLHTISEKKSNEFIKSSIEDLVPILREFEDTSDSDKECNFPFCDISMTFSYPFFDLNDDFTSSDDESLSEEDVQKENFKIYSNLLFEFNDMYIYSDVNPLFNKVLKDIKNKDSYVSNFDEPALLVTPLFDVNEDECFDLGGDIDEIDAFLDMDVSTDIENGYHDSERDMIYLKSWLIHDTIYNLPPKVFLDHD</sequence>
<dbReference type="EMBL" id="BKCJ010423472">
    <property type="protein sequence ID" value="GFA43493.1"/>
    <property type="molecule type" value="Genomic_DNA"/>
</dbReference>
<accession>A0A699JKW2</accession>
<feature type="chain" id="PRO_5025490618" evidence="1">
    <location>
        <begin position="23"/>
        <end position="252"/>
    </location>
</feature>
<evidence type="ECO:0000313" key="2">
    <source>
        <dbReference type="EMBL" id="GFA43493.1"/>
    </source>
</evidence>
<feature type="non-terminal residue" evidence="2">
    <location>
        <position position="252"/>
    </location>
</feature>
<proteinExistence type="predicted"/>
<gene>
    <name evidence="2" type="ORF">Tci_615465</name>
</gene>
<comment type="caution">
    <text evidence="2">The sequence shown here is derived from an EMBL/GenBank/DDBJ whole genome shotgun (WGS) entry which is preliminary data.</text>
</comment>
<dbReference type="AlphaFoldDB" id="A0A699JKW2"/>
<keyword evidence="1" id="KW-0732">Signal</keyword>
<protein>
    <submittedName>
        <fullName evidence="2">Uncharacterized protein</fullName>
    </submittedName>
</protein>
<evidence type="ECO:0000256" key="1">
    <source>
        <dbReference type="SAM" id="SignalP"/>
    </source>
</evidence>
<feature type="signal peptide" evidence="1">
    <location>
        <begin position="1"/>
        <end position="22"/>
    </location>
</feature>
<name>A0A699JKW2_TANCI</name>
<organism evidence="2">
    <name type="scientific">Tanacetum cinerariifolium</name>
    <name type="common">Dalmatian daisy</name>
    <name type="synonym">Chrysanthemum cinerariifolium</name>
    <dbReference type="NCBI Taxonomy" id="118510"/>
    <lineage>
        <taxon>Eukaryota</taxon>
        <taxon>Viridiplantae</taxon>
        <taxon>Streptophyta</taxon>
        <taxon>Embryophyta</taxon>
        <taxon>Tracheophyta</taxon>
        <taxon>Spermatophyta</taxon>
        <taxon>Magnoliopsida</taxon>
        <taxon>eudicotyledons</taxon>
        <taxon>Gunneridae</taxon>
        <taxon>Pentapetalae</taxon>
        <taxon>asterids</taxon>
        <taxon>campanulids</taxon>
        <taxon>Asterales</taxon>
        <taxon>Asteraceae</taxon>
        <taxon>Asteroideae</taxon>
        <taxon>Anthemideae</taxon>
        <taxon>Anthemidinae</taxon>
        <taxon>Tanacetum</taxon>
    </lineage>
</organism>
<reference evidence="2" key="1">
    <citation type="journal article" date="2019" name="Sci. Rep.">
        <title>Draft genome of Tanacetum cinerariifolium, the natural source of mosquito coil.</title>
        <authorList>
            <person name="Yamashiro T."/>
            <person name="Shiraishi A."/>
            <person name="Satake H."/>
            <person name="Nakayama K."/>
        </authorList>
    </citation>
    <scope>NUCLEOTIDE SEQUENCE</scope>
</reference>